<keyword evidence="1" id="KW-0472">Membrane</keyword>
<sequence>MSKLLIFLTLTNVIIYGVATFFNTHLTLFWFVLLVYLLPLILNSLLVIFTHQKYKLGSSCLAALTTTVCYLMFSLYFTTRDTFPDFLKNNTKYFGEMQLDINPNLASLSQLIFIFLLNFIIIGSINIIVRKKVKHRVTR</sequence>
<dbReference type="EMBL" id="BKAX01000006">
    <property type="protein sequence ID" value="GEQ06468.1"/>
    <property type="molecule type" value="Genomic_DNA"/>
</dbReference>
<organism evidence="2 3">
    <name type="scientific">Staphylococcus gallinarum</name>
    <dbReference type="NCBI Taxonomy" id="1293"/>
    <lineage>
        <taxon>Bacteria</taxon>
        <taxon>Bacillati</taxon>
        <taxon>Bacillota</taxon>
        <taxon>Bacilli</taxon>
        <taxon>Bacillales</taxon>
        <taxon>Staphylococcaceae</taxon>
        <taxon>Staphylococcus</taxon>
    </lineage>
</organism>
<gene>
    <name evidence="2" type="ORF">SGA02_22960</name>
</gene>
<evidence type="ECO:0000313" key="3">
    <source>
        <dbReference type="Proteomes" id="UP000321057"/>
    </source>
</evidence>
<keyword evidence="3" id="KW-1185">Reference proteome</keyword>
<keyword evidence="1" id="KW-1133">Transmembrane helix</keyword>
<evidence type="ECO:0000313" key="2">
    <source>
        <dbReference type="EMBL" id="GEQ06468.1"/>
    </source>
</evidence>
<accession>A0ABQ0Y4Z0</accession>
<feature type="transmembrane region" description="Helical" evidence="1">
    <location>
        <begin position="5"/>
        <end position="22"/>
    </location>
</feature>
<dbReference type="NCBIfam" id="NF038270">
    <property type="entry name" value="membran_MsaC"/>
    <property type="match status" value="1"/>
</dbReference>
<comment type="caution">
    <text evidence="2">The sequence shown here is derived from an EMBL/GenBank/DDBJ whole genome shotgun (WGS) entry which is preliminary data.</text>
</comment>
<feature type="transmembrane region" description="Helical" evidence="1">
    <location>
        <begin position="28"/>
        <end position="49"/>
    </location>
</feature>
<reference evidence="2 3" key="1">
    <citation type="submission" date="2019-07" db="EMBL/GenBank/DDBJ databases">
        <title>Whole genome shotgun sequence of Staphylococcus gallinarum NBRC 109767.</title>
        <authorList>
            <person name="Hosoyama A."/>
            <person name="Uohara A."/>
            <person name="Ohji S."/>
            <person name="Ichikawa N."/>
        </authorList>
    </citation>
    <scope>NUCLEOTIDE SEQUENCE [LARGE SCALE GENOMIC DNA]</scope>
    <source>
        <strain evidence="2 3">NBRC 109767</strain>
    </source>
</reference>
<dbReference type="Proteomes" id="UP000321057">
    <property type="component" value="Unassembled WGS sequence"/>
</dbReference>
<evidence type="ECO:0000256" key="1">
    <source>
        <dbReference type="SAM" id="Phobius"/>
    </source>
</evidence>
<feature type="transmembrane region" description="Helical" evidence="1">
    <location>
        <begin position="56"/>
        <end position="77"/>
    </location>
</feature>
<dbReference type="RefSeq" id="WP_042737638.1">
    <property type="nucleotide sequence ID" value="NZ_BKAX01000006.1"/>
</dbReference>
<keyword evidence="1" id="KW-0812">Transmembrane</keyword>
<name>A0ABQ0Y4Z0_STAGA</name>
<protein>
    <submittedName>
        <fullName evidence="2">Uncharacterized protein</fullName>
    </submittedName>
</protein>
<feature type="transmembrane region" description="Helical" evidence="1">
    <location>
        <begin position="108"/>
        <end position="129"/>
    </location>
</feature>
<proteinExistence type="predicted"/>